<organism evidence="2 3">
    <name type="scientific">Hallella mizrahii</name>
    <dbReference type="NCBI Taxonomy" id="2606637"/>
    <lineage>
        <taxon>Bacteria</taxon>
        <taxon>Pseudomonadati</taxon>
        <taxon>Bacteroidota</taxon>
        <taxon>Bacteroidia</taxon>
        <taxon>Bacteroidales</taxon>
        <taxon>Prevotellaceae</taxon>
        <taxon>Hallella</taxon>
    </lineage>
</organism>
<protein>
    <recommendedName>
        <fullName evidence="4">Porin</fullName>
    </recommendedName>
</protein>
<dbReference type="EMBL" id="VUNG01000009">
    <property type="protein sequence ID" value="MST84092.1"/>
    <property type="molecule type" value="Genomic_DNA"/>
</dbReference>
<feature type="chain" id="PRO_5029762345" description="Porin" evidence="1">
    <location>
        <begin position="20"/>
        <end position="397"/>
    </location>
</feature>
<evidence type="ECO:0008006" key="4">
    <source>
        <dbReference type="Google" id="ProtNLM"/>
    </source>
</evidence>
<dbReference type="SUPFAM" id="SSF56935">
    <property type="entry name" value="Porins"/>
    <property type="match status" value="1"/>
</dbReference>
<keyword evidence="1" id="KW-0732">Signal</keyword>
<comment type="caution">
    <text evidence="2">The sequence shown here is derived from an EMBL/GenBank/DDBJ whole genome shotgun (WGS) entry which is preliminary data.</text>
</comment>
<dbReference type="Gene3D" id="2.40.160.10">
    <property type="entry name" value="Porin"/>
    <property type="match status" value="1"/>
</dbReference>
<dbReference type="Proteomes" id="UP000438914">
    <property type="component" value="Unassembled WGS sequence"/>
</dbReference>
<sequence length="397" mass="43930">MKRGLLLTMVAMMASTTFAQSEKLSLKVSGRGYIDGTAVVQNDQEHMPSGASISDLRIGVSGSWEKWSAKIDIGYAKKSVSFKDVYLQYNFQKNSYARIGHYAEPLGIDYMESSGNIKFIDAGIVQQAFAPGRRLGIEYIGWNKGLWVGAGAFADANFAKQRTADQASDGYSITARVAYAPIHEPGKIFHVGVAGSYRVPTAGTYSTVEGGKYTTNDRTDSYGITTGTPIISTKLNTADVDHAKHNFRVGTELIAAVDRMALQGEYIYSNTKRTDKTTLGDFKSWGAYGQVAFLLLGKPYEYSSSWARMALPKPGSLELVARFAHVDLEDPEAGLGVHSFTTNKGETLMVGRMTNQFTVGLNYYYKPFLRFKLDYDNSHLRNMKSLNYITGRIQFFF</sequence>
<evidence type="ECO:0000256" key="1">
    <source>
        <dbReference type="SAM" id="SignalP"/>
    </source>
</evidence>
<proteinExistence type="predicted"/>
<feature type="signal peptide" evidence="1">
    <location>
        <begin position="1"/>
        <end position="19"/>
    </location>
</feature>
<dbReference type="AlphaFoldDB" id="A0A7K0KDU4"/>
<dbReference type="InterPro" id="IPR010870">
    <property type="entry name" value="Porin_O/P"/>
</dbReference>
<dbReference type="Pfam" id="PF07396">
    <property type="entry name" value="Porin_O_P"/>
    <property type="match status" value="1"/>
</dbReference>
<dbReference type="RefSeq" id="WP_154533675.1">
    <property type="nucleotide sequence ID" value="NZ_VUNG01000009.1"/>
</dbReference>
<keyword evidence="3" id="KW-1185">Reference proteome</keyword>
<accession>A0A7K0KDU4</accession>
<gene>
    <name evidence="2" type="ORF">FYJ73_05330</name>
</gene>
<dbReference type="InterPro" id="IPR023614">
    <property type="entry name" value="Porin_dom_sf"/>
</dbReference>
<reference evidence="2 3" key="1">
    <citation type="submission" date="2019-08" db="EMBL/GenBank/DDBJ databases">
        <title>In-depth cultivation of the pig gut microbiome towards novel bacterial diversity and tailored functional studies.</title>
        <authorList>
            <person name="Wylensek D."/>
            <person name="Hitch T.C.A."/>
            <person name="Clavel T."/>
        </authorList>
    </citation>
    <scope>NUCLEOTIDE SEQUENCE [LARGE SCALE GENOMIC DNA]</scope>
    <source>
        <strain evidence="2 3">LKV-178-WT-2A</strain>
    </source>
</reference>
<evidence type="ECO:0000313" key="2">
    <source>
        <dbReference type="EMBL" id="MST84092.1"/>
    </source>
</evidence>
<name>A0A7K0KDU4_9BACT</name>
<evidence type="ECO:0000313" key="3">
    <source>
        <dbReference type="Proteomes" id="UP000438914"/>
    </source>
</evidence>